<dbReference type="AlphaFoldDB" id="A0A377Y063"/>
<protein>
    <submittedName>
        <fullName evidence="6">Pca regulon regulatory protein PcaR</fullName>
    </submittedName>
</protein>
<dbReference type="EMBL" id="UGLJ01000002">
    <property type="protein sequence ID" value="STT93097.1"/>
    <property type="molecule type" value="Genomic_DNA"/>
</dbReference>
<evidence type="ECO:0000313" key="6">
    <source>
        <dbReference type="EMBL" id="STT93097.1"/>
    </source>
</evidence>
<keyword evidence="3" id="KW-0804">Transcription</keyword>
<evidence type="ECO:0000313" key="7">
    <source>
        <dbReference type="Proteomes" id="UP000254103"/>
    </source>
</evidence>
<dbReference type="InterPro" id="IPR036390">
    <property type="entry name" value="WH_DNA-bd_sf"/>
</dbReference>
<dbReference type="InterPro" id="IPR029016">
    <property type="entry name" value="GAF-like_dom_sf"/>
</dbReference>
<name>A0A377Y063_KLEPN</name>
<dbReference type="Gene3D" id="1.10.10.10">
    <property type="entry name" value="Winged helix-like DNA-binding domain superfamily/Winged helix DNA-binding domain"/>
    <property type="match status" value="1"/>
</dbReference>
<dbReference type="Gene3D" id="3.30.450.40">
    <property type="match status" value="1"/>
</dbReference>
<keyword evidence="2" id="KW-0238">DNA-binding</keyword>
<dbReference type="PANTHER" id="PTHR30136">
    <property type="entry name" value="HELIX-TURN-HELIX TRANSCRIPTIONAL REGULATOR, ICLR FAMILY"/>
    <property type="match status" value="1"/>
</dbReference>
<reference evidence="6 7" key="1">
    <citation type="submission" date="2018-06" db="EMBL/GenBank/DDBJ databases">
        <authorList>
            <consortium name="Pathogen Informatics"/>
            <person name="Doyle S."/>
        </authorList>
    </citation>
    <scope>NUCLEOTIDE SEQUENCE [LARGE SCALE GENOMIC DNA]</scope>
    <source>
        <strain evidence="6 7">NCTC5052</strain>
    </source>
</reference>
<evidence type="ECO:0000256" key="2">
    <source>
        <dbReference type="ARBA" id="ARBA00023125"/>
    </source>
</evidence>
<evidence type="ECO:0000259" key="4">
    <source>
        <dbReference type="PROSITE" id="PS51077"/>
    </source>
</evidence>
<dbReference type="InterPro" id="IPR012794">
    <property type="entry name" value="PcaR_PcaU"/>
</dbReference>
<dbReference type="Pfam" id="PF01614">
    <property type="entry name" value="IclR_C"/>
    <property type="match status" value="1"/>
</dbReference>
<evidence type="ECO:0000259" key="5">
    <source>
        <dbReference type="PROSITE" id="PS51078"/>
    </source>
</evidence>
<dbReference type="Pfam" id="PF09339">
    <property type="entry name" value="HTH_IclR"/>
    <property type="match status" value="1"/>
</dbReference>
<dbReference type="InterPro" id="IPR014757">
    <property type="entry name" value="Tscrpt_reg_IclR_C"/>
</dbReference>
<keyword evidence="1" id="KW-0805">Transcription regulation</keyword>
<proteinExistence type="predicted"/>
<dbReference type="InterPro" id="IPR005471">
    <property type="entry name" value="Tscrpt_reg_IclR_N"/>
</dbReference>
<evidence type="ECO:0000256" key="1">
    <source>
        <dbReference type="ARBA" id="ARBA00023015"/>
    </source>
</evidence>
<dbReference type="RefSeq" id="WP_040170772.1">
    <property type="nucleotide sequence ID" value="NZ_CP087123.1"/>
</dbReference>
<dbReference type="SUPFAM" id="SSF55781">
    <property type="entry name" value="GAF domain-like"/>
    <property type="match status" value="1"/>
</dbReference>
<dbReference type="PROSITE" id="PS51077">
    <property type="entry name" value="HTH_ICLR"/>
    <property type="match status" value="1"/>
</dbReference>
<dbReference type="InterPro" id="IPR050707">
    <property type="entry name" value="HTH_MetabolicPath_Reg"/>
</dbReference>
<dbReference type="InterPro" id="IPR036388">
    <property type="entry name" value="WH-like_DNA-bd_sf"/>
</dbReference>
<dbReference type="PROSITE" id="PS51078">
    <property type="entry name" value="ICLR_ED"/>
    <property type="match status" value="1"/>
</dbReference>
<dbReference type="NCBIfam" id="TIGR02431">
    <property type="entry name" value="pcaR_pcaU"/>
    <property type="match status" value="1"/>
</dbReference>
<dbReference type="PANTHER" id="PTHR30136:SF34">
    <property type="entry name" value="TRANSCRIPTIONAL REGULATOR"/>
    <property type="match status" value="1"/>
</dbReference>
<dbReference type="GO" id="GO:0045892">
    <property type="term" value="P:negative regulation of DNA-templated transcription"/>
    <property type="evidence" value="ECO:0007669"/>
    <property type="project" value="TreeGrafter"/>
</dbReference>
<dbReference type="SMART" id="SM00346">
    <property type="entry name" value="HTH_ICLR"/>
    <property type="match status" value="1"/>
</dbReference>
<evidence type="ECO:0000256" key="3">
    <source>
        <dbReference type="ARBA" id="ARBA00023163"/>
    </source>
</evidence>
<dbReference type="Proteomes" id="UP000254103">
    <property type="component" value="Unassembled WGS sequence"/>
</dbReference>
<feature type="domain" description="IclR-ED" evidence="5">
    <location>
        <begin position="85"/>
        <end position="271"/>
    </location>
</feature>
<gene>
    <name evidence="6" type="primary">pobR_2</name>
    <name evidence="6" type="ORF">NCTC5052_01486</name>
</gene>
<dbReference type="GO" id="GO:0003677">
    <property type="term" value="F:DNA binding"/>
    <property type="evidence" value="ECO:0007669"/>
    <property type="project" value="UniProtKB-KW"/>
</dbReference>
<dbReference type="GO" id="GO:0045893">
    <property type="term" value="P:positive regulation of DNA-templated transcription"/>
    <property type="evidence" value="ECO:0007669"/>
    <property type="project" value="InterPro"/>
</dbReference>
<dbReference type="GO" id="GO:0046278">
    <property type="term" value="P:3,4-dihydroxybenzoate metabolic process"/>
    <property type="evidence" value="ECO:0007669"/>
    <property type="project" value="InterPro"/>
</dbReference>
<organism evidence="6 7">
    <name type="scientific">Klebsiella pneumoniae</name>
    <dbReference type="NCBI Taxonomy" id="573"/>
    <lineage>
        <taxon>Bacteria</taxon>
        <taxon>Pseudomonadati</taxon>
        <taxon>Pseudomonadota</taxon>
        <taxon>Gammaproteobacteria</taxon>
        <taxon>Enterobacterales</taxon>
        <taxon>Enterobacteriaceae</taxon>
        <taxon>Klebsiella/Raoultella group</taxon>
        <taxon>Klebsiella</taxon>
        <taxon>Klebsiella pneumoniae complex</taxon>
    </lineage>
</organism>
<dbReference type="SUPFAM" id="SSF46785">
    <property type="entry name" value="Winged helix' DNA-binding domain"/>
    <property type="match status" value="1"/>
</dbReference>
<accession>A0A377Y063</accession>
<sequence>MDKHPDDLLTGDGDPFKGDPNFMASLARGLEVIQAFTPQRPLLSISQISQKTGIPRAAVRRCLYTLSKLGFVYAEDGKNFQLRPRILALGHAWLASTPLARSARSAQPVLRHLSEMLNESCSIATLDGDDILYIARASSSRIMTIDLDIGSRLPAWATSMGRVLLSHQPEEKLNDMLARVTMIRYTPQTVDSVAKLRAELKRVHQQGYALNDQELEMGLRSLAVPLFNAQGQVQAALNVGVHAGQMTAREMIERVLPELQKAARELTLLLR</sequence>
<feature type="domain" description="HTH iclR-type" evidence="4">
    <location>
        <begin position="23"/>
        <end position="84"/>
    </location>
</feature>
<dbReference type="GO" id="GO:0003700">
    <property type="term" value="F:DNA-binding transcription factor activity"/>
    <property type="evidence" value="ECO:0007669"/>
    <property type="project" value="TreeGrafter"/>
</dbReference>